<dbReference type="PANTHER" id="PTHR12128:SF67">
    <property type="entry name" value="BLR3884 PROTEIN"/>
    <property type="match status" value="1"/>
</dbReference>
<dbReference type="CDD" id="cd00408">
    <property type="entry name" value="DHDPS-like"/>
    <property type="match status" value="1"/>
</dbReference>
<dbReference type="PIRSF" id="PIRSF001365">
    <property type="entry name" value="DHDPS"/>
    <property type="match status" value="1"/>
</dbReference>
<keyword evidence="4" id="KW-1185">Reference proteome</keyword>
<comment type="caution">
    <text evidence="3">The sequence shown here is derived from an EMBL/GenBank/DDBJ whole genome shotgun (WGS) entry which is preliminary data.</text>
</comment>
<evidence type="ECO:0000313" key="3">
    <source>
        <dbReference type="EMBL" id="GLQ29037.1"/>
    </source>
</evidence>
<dbReference type="Pfam" id="PF00701">
    <property type="entry name" value="DHDPS"/>
    <property type="match status" value="1"/>
</dbReference>
<name>A0ABQ5VPP4_9RHOB</name>
<organism evidence="3 4">
    <name type="scientific">Sulfitobacter pacificus</name>
    <dbReference type="NCBI Taxonomy" id="1499314"/>
    <lineage>
        <taxon>Bacteria</taxon>
        <taxon>Pseudomonadati</taxon>
        <taxon>Pseudomonadota</taxon>
        <taxon>Alphaproteobacteria</taxon>
        <taxon>Rhodobacterales</taxon>
        <taxon>Roseobacteraceae</taxon>
        <taxon>Sulfitobacter</taxon>
    </lineage>
</organism>
<sequence>MYTLPKLCAALVTPLDARGAIDTSTLSQHCAWVLANGCDGAVLFGTTGEGPSFGLTERMRALEGLIADGIAPSALIVGTGCASIEDTAALTKHATDQGCAGTLIHPPFFFRPADDDGVIEFYSGLVDQLGSEVRNIVFYHFPEATGAGIGIRTIRHLLSAYPGVFSGIKDSSGDLSATLEYVTQFPELSVFTGDDNLLWPVLEAGGHGAITATANLLPAELFEISEGWRANSPSARAAQSRMELAWVETLLKLPVTQAVKEVLAHRSRNGNWRTLRPPLRPLSDADQQFLAARGETNFWNFPT</sequence>
<dbReference type="PRINTS" id="PR00146">
    <property type="entry name" value="DHPICSNTHASE"/>
</dbReference>
<evidence type="ECO:0000313" key="4">
    <source>
        <dbReference type="Proteomes" id="UP001161388"/>
    </source>
</evidence>
<reference evidence="3" key="1">
    <citation type="journal article" date="2014" name="Int. J. Syst. Evol. Microbiol.">
        <title>Complete genome of a new Firmicutes species belonging to the dominant human colonic microbiota ('Ruminococcus bicirculans') reveals two chromosomes and a selective capacity to utilize plant glucans.</title>
        <authorList>
            <consortium name="NISC Comparative Sequencing Program"/>
            <person name="Wegmann U."/>
            <person name="Louis P."/>
            <person name="Goesmann A."/>
            <person name="Henrissat B."/>
            <person name="Duncan S.H."/>
            <person name="Flint H.J."/>
        </authorList>
    </citation>
    <scope>NUCLEOTIDE SEQUENCE</scope>
    <source>
        <strain evidence="3">NBRC 109915</strain>
    </source>
</reference>
<evidence type="ECO:0000256" key="1">
    <source>
        <dbReference type="ARBA" id="ARBA00023239"/>
    </source>
</evidence>
<comment type="similarity">
    <text evidence="2">Belongs to the DapA family.</text>
</comment>
<dbReference type="SMART" id="SM01130">
    <property type="entry name" value="DHDPS"/>
    <property type="match status" value="1"/>
</dbReference>
<dbReference type="RefSeq" id="WP_152464277.1">
    <property type="nucleotide sequence ID" value="NZ_BSNL01000006.1"/>
</dbReference>
<proteinExistence type="inferred from homology"/>
<accession>A0ABQ5VPP4</accession>
<dbReference type="SUPFAM" id="SSF51569">
    <property type="entry name" value="Aldolase"/>
    <property type="match status" value="1"/>
</dbReference>
<evidence type="ECO:0000256" key="2">
    <source>
        <dbReference type="PIRNR" id="PIRNR001365"/>
    </source>
</evidence>
<gene>
    <name evidence="3" type="ORF">GCM10007927_38400</name>
</gene>
<dbReference type="InterPro" id="IPR013785">
    <property type="entry name" value="Aldolase_TIM"/>
</dbReference>
<protein>
    <submittedName>
        <fullName evidence="3">Dihydrodipicolinate synthase family protein</fullName>
    </submittedName>
</protein>
<dbReference type="PANTHER" id="PTHR12128">
    <property type="entry name" value="DIHYDRODIPICOLINATE SYNTHASE"/>
    <property type="match status" value="1"/>
</dbReference>
<reference evidence="3" key="2">
    <citation type="submission" date="2023-01" db="EMBL/GenBank/DDBJ databases">
        <title>Draft genome sequence of Sulfitobacter pacificus strain NBRC 109915.</title>
        <authorList>
            <person name="Sun Q."/>
            <person name="Mori K."/>
        </authorList>
    </citation>
    <scope>NUCLEOTIDE SEQUENCE</scope>
    <source>
        <strain evidence="3">NBRC 109915</strain>
    </source>
</reference>
<dbReference type="InterPro" id="IPR002220">
    <property type="entry name" value="DapA-like"/>
</dbReference>
<dbReference type="EMBL" id="BSNL01000006">
    <property type="protein sequence ID" value="GLQ29037.1"/>
    <property type="molecule type" value="Genomic_DNA"/>
</dbReference>
<dbReference type="Proteomes" id="UP001161388">
    <property type="component" value="Unassembled WGS sequence"/>
</dbReference>
<keyword evidence="1 2" id="KW-0456">Lyase</keyword>
<dbReference type="Gene3D" id="3.20.20.70">
    <property type="entry name" value="Aldolase class I"/>
    <property type="match status" value="1"/>
</dbReference>